<dbReference type="EMBL" id="FOUP01000002">
    <property type="protein sequence ID" value="SFM98182.1"/>
    <property type="molecule type" value="Genomic_DNA"/>
</dbReference>
<evidence type="ECO:0000313" key="2">
    <source>
        <dbReference type="EMBL" id="SFM98182.1"/>
    </source>
</evidence>
<evidence type="ECO:0000313" key="1">
    <source>
        <dbReference type="EMBL" id="RKT86196.1"/>
    </source>
</evidence>
<proteinExistence type="predicted"/>
<name>A0A1I4VAG2_9PSEU</name>
<dbReference type="AlphaFoldDB" id="A0A1I4VAG2"/>
<dbReference type="Proteomes" id="UP000270697">
    <property type="component" value="Unassembled WGS sequence"/>
</dbReference>
<sequence>MSARHARIARLARAAVLMLDHAADDIDRGLWTDAELEGMADALDSLTAALRGQDQATVRRDVLVIDSERIDR</sequence>
<organism evidence="2 3">
    <name type="scientific">Saccharopolyspora antimicrobica</name>
    <dbReference type="NCBI Taxonomy" id="455193"/>
    <lineage>
        <taxon>Bacteria</taxon>
        <taxon>Bacillati</taxon>
        <taxon>Actinomycetota</taxon>
        <taxon>Actinomycetes</taxon>
        <taxon>Pseudonocardiales</taxon>
        <taxon>Pseudonocardiaceae</taxon>
        <taxon>Saccharopolyspora</taxon>
    </lineage>
</organism>
<accession>A0A1I4VAG2</accession>
<gene>
    <name evidence="1" type="ORF">ATL45_4556</name>
    <name evidence="2" type="ORF">SAMN05421805_10289</name>
</gene>
<protein>
    <submittedName>
        <fullName evidence="2">Uncharacterized protein</fullName>
    </submittedName>
</protein>
<dbReference type="Proteomes" id="UP000199398">
    <property type="component" value="Unassembled WGS sequence"/>
</dbReference>
<evidence type="ECO:0000313" key="4">
    <source>
        <dbReference type="Proteomes" id="UP000270697"/>
    </source>
</evidence>
<evidence type="ECO:0000313" key="3">
    <source>
        <dbReference type="Proteomes" id="UP000199398"/>
    </source>
</evidence>
<dbReference type="STRING" id="455193.SAMN05421805_10289"/>
<reference evidence="2 3" key="1">
    <citation type="submission" date="2016-10" db="EMBL/GenBank/DDBJ databases">
        <authorList>
            <person name="de Groot N.N."/>
        </authorList>
    </citation>
    <scope>NUCLEOTIDE SEQUENCE [LARGE SCALE GENOMIC DNA]</scope>
    <source>
        <strain evidence="2 3">CPCC 201259</strain>
    </source>
</reference>
<reference evidence="1 4" key="2">
    <citation type="submission" date="2018-10" db="EMBL/GenBank/DDBJ databases">
        <title>Sequencing the genomes of 1000 actinobacteria strains.</title>
        <authorList>
            <person name="Klenk H.-P."/>
        </authorList>
    </citation>
    <scope>NUCLEOTIDE SEQUENCE [LARGE SCALE GENOMIC DNA]</scope>
    <source>
        <strain evidence="1 4">DSM 45119</strain>
    </source>
</reference>
<keyword evidence="4" id="KW-1185">Reference proteome</keyword>
<dbReference type="EMBL" id="RBXX01000002">
    <property type="protein sequence ID" value="RKT86196.1"/>
    <property type="molecule type" value="Genomic_DNA"/>
</dbReference>